<dbReference type="InterPro" id="IPR036654">
    <property type="entry name" value="DNA_pol_III_psi_sf"/>
</dbReference>
<name>A0A1I5CYK2_9GAMM</name>
<dbReference type="EMBL" id="FOVG01000002">
    <property type="protein sequence ID" value="SFN91721.1"/>
    <property type="molecule type" value="Genomic_DNA"/>
</dbReference>
<keyword evidence="1" id="KW-0548">Nucleotidyltransferase</keyword>
<accession>A0A1I5CYK2</accession>
<keyword evidence="3" id="KW-1185">Reference proteome</keyword>
<protein>
    <recommendedName>
        <fullName evidence="1">DNA polymerase III subunit psi</fullName>
    </recommendedName>
</protein>
<dbReference type="OrthoDB" id="5682636at2"/>
<evidence type="ECO:0000313" key="2">
    <source>
        <dbReference type="EMBL" id="SFN91721.1"/>
    </source>
</evidence>
<dbReference type="AlphaFoldDB" id="A0A1I5CYK2"/>
<dbReference type="Proteomes" id="UP000198968">
    <property type="component" value="Unassembled WGS sequence"/>
</dbReference>
<dbReference type="GeneID" id="66827191"/>
<dbReference type="RefSeq" id="WP_022625367.1">
    <property type="nucleotide sequence ID" value="NZ_FOVG01000002.1"/>
</dbReference>
<dbReference type="PIRSF" id="PIRSF029225">
    <property type="entry name" value="DNA_pol_III_psi"/>
    <property type="match status" value="1"/>
</dbReference>
<evidence type="ECO:0000313" key="3">
    <source>
        <dbReference type="Proteomes" id="UP000198968"/>
    </source>
</evidence>
<comment type="function">
    <text evidence="1">Part of the beta sliding clamp loading complex, which hydrolyzes ATP to load the beta clamp onto primed DNA to form the DNA replication pre-initiation complex. DNA polymerase III is a complex, multichain enzyme responsible for most of the replicative synthesis in bacteria. This DNA polymerase also exhibits 3' to 5' exonuclease activity.</text>
</comment>
<dbReference type="GO" id="GO:0008408">
    <property type="term" value="F:3'-5' exonuclease activity"/>
    <property type="evidence" value="ECO:0007669"/>
    <property type="project" value="InterPro"/>
</dbReference>
<sequence>MTSRRDWLLQQMGITQYQLRRPRVLQGEIAVTLAPDTQLIIVADAPPGLHEPLMRDVLHALNLQPAQVMTVTPDQLQMLPETLNCAGWLLGVESEQTFNGVALTSASFNELISSGVAKRALWQQMCNHDSHLFTHP</sequence>
<keyword evidence="1" id="KW-0235">DNA replication</keyword>
<reference evidence="3" key="1">
    <citation type="submission" date="2016-10" db="EMBL/GenBank/DDBJ databases">
        <authorList>
            <person name="Varghese N."/>
            <person name="Submissions S."/>
        </authorList>
    </citation>
    <scope>NUCLEOTIDE SEQUENCE [LARGE SCALE GENOMIC DNA]</scope>
    <source>
        <strain evidence="3">OV426</strain>
    </source>
</reference>
<keyword evidence="1" id="KW-0239">DNA-directed DNA polymerase</keyword>
<dbReference type="GO" id="GO:0003887">
    <property type="term" value="F:DNA-directed DNA polymerase activity"/>
    <property type="evidence" value="ECO:0007669"/>
    <property type="project" value="UniProtKB-KW"/>
</dbReference>
<dbReference type="GO" id="GO:0006260">
    <property type="term" value="P:DNA replication"/>
    <property type="evidence" value="ECO:0007669"/>
    <property type="project" value="UniProtKB-KW"/>
</dbReference>
<dbReference type="Pfam" id="PF03603">
    <property type="entry name" value="DNA_III_psi"/>
    <property type="match status" value="1"/>
</dbReference>
<proteinExistence type="predicted"/>
<organism evidence="2 3">
    <name type="scientific">Candidatus Pantoea varia</name>
    <dbReference type="NCBI Taxonomy" id="1881036"/>
    <lineage>
        <taxon>Bacteria</taxon>
        <taxon>Pseudomonadati</taxon>
        <taxon>Pseudomonadota</taxon>
        <taxon>Gammaproteobacteria</taxon>
        <taxon>Enterobacterales</taxon>
        <taxon>Erwiniaceae</taxon>
        <taxon>Pantoea</taxon>
    </lineage>
</organism>
<evidence type="ECO:0000256" key="1">
    <source>
        <dbReference type="PIRNR" id="PIRNR029225"/>
    </source>
</evidence>
<dbReference type="Gene3D" id="3.40.50.10220">
    <property type="entry name" value="DNA polymerase III, psi subunit"/>
    <property type="match status" value="1"/>
</dbReference>
<dbReference type="InterPro" id="IPR004615">
    <property type="entry name" value="DNA_pol_III_psi"/>
</dbReference>
<dbReference type="SUPFAM" id="SSF102220">
    <property type="entry name" value="DNA polymerase III psi subunit"/>
    <property type="match status" value="1"/>
</dbReference>
<gene>
    <name evidence="2" type="ORF">SAMN05428971_2510</name>
</gene>
<keyword evidence="1" id="KW-0808">Transferase</keyword>